<dbReference type="Proteomes" id="UP000322814">
    <property type="component" value="Unassembled WGS sequence"/>
</dbReference>
<sequence length="66" mass="6887">MIVGGVGSNIPVSSTYIKKTSDISYTATVTAESGTSEQYIFTFSSDTQGTVTIYSDGSGPIPITKK</sequence>
<organism evidence="1 2">
    <name type="scientific">Brachyspira aalborgi</name>
    <dbReference type="NCBI Taxonomy" id="29522"/>
    <lineage>
        <taxon>Bacteria</taxon>
        <taxon>Pseudomonadati</taxon>
        <taxon>Spirochaetota</taxon>
        <taxon>Spirochaetia</taxon>
        <taxon>Brachyspirales</taxon>
        <taxon>Brachyspiraceae</taxon>
        <taxon>Brachyspira</taxon>
    </lineage>
</organism>
<accession>A0A5C8EG54</accession>
<name>A0A5C8EG54_9SPIR</name>
<gene>
    <name evidence="1" type="ORF">EPJ78_08310</name>
</gene>
<reference evidence="1 2" key="1">
    <citation type="journal article" date="1992" name="Lakartidningen">
        <title>[Penicillin V and not amoxicillin is the first choice preparation in acute otitis].</title>
        <authorList>
            <person name="Kamme C."/>
            <person name="Lundgren K."/>
            <person name="Prellner K."/>
        </authorList>
    </citation>
    <scope>NUCLEOTIDE SEQUENCE [LARGE SCALE GENOMIC DNA]</scope>
    <source>
        <strain evidence="1 2">PC4580III</strain>
    </source>
</reference>
<evidence type="ECO:0000313" key="2">
    <source>
        <dbReference type="Proteomes" id="UP000322814"/>
    </source>
</evidence>
<evidence type="ECO:0000313" key="1">
    <source>
        <dbReference type="EMBL" id="TXJ35984.1"/>
    </source>
</evidence>
<comment type="caution">
    <text evidence="1">The sequence shown here is derived from an EMBL/GenBank/DDBJ whole genome shotgun (WGS) entry which is preliminary data.</text>
</comment>
<proteinExistence type="predicted"/>
<dbReference type="EMBL" id="SAYB01000006">
    <property type="protein sequence ID" value="TXJ35984.1"/>
    <property type="molecule type" value="Genomic_DNA"/>
</dbReference>
<protein>
    <submittedName>
        <fullName evidence="1">Uncharacterized protein</fullName>
    </submittedName>
</protein>
<dbReference type="AlphaFoldDB" id="A0A5C8EG54"/>